<dbReference type="RefSeq" id="WP_209465134.1">
    <property type="nucleotide sequence ID" value="NZ_JAGGLG010000002.1"/>
</dbReference>
<dbReference type="Gene3D" id="1.10.10.60">
    <property type="entry name" value="Homeodomain-like"/>
    <property type="match status" value="1"/>
</dbReference>
<protein>
    <submittedName>
        <fullName evidence="4">TetR/AcrR family fatty acid metabolism transcriptional regulator</fullName>
    </submittedName>
</protein>
<reference evidence="4 5" key="1">
    <citation type="submission" date="2021-03" db="EMBL/GenBank/DDBJ databases">
        <title>Genomic Encyclopedia of Type Strains, Phase IV (KMG-IV): sequencing the most valuable type-strain genomes for metagenomic binning, comparative biology and taxonomic classification.</title>
        <authorList>
            <person name="Goeker M."/>
        </authorList>
    </citation>
    <scope>NUCLEOTIDE SEQUENCE [LARGE SCALE GENOMIC DNA]</scope>
    <source>
        <strain evidence="4 5">DSM 27138</strain>
    </source>
</reference>
<comment type="caution">
    <text evidence="4">The sequence shown here is derived from an EMBL/GenBank/DDBJ whole genome shotgun (WGS) entry which is preliminary data.</text>
</comment>
<dbReference type="PANTHER" id="PTHR30055:SF195">
    <property type="entry name" value="FATTY ACID METABOLISM REGULATOR PROTEIN"/>
    <property type="match status" value="1"/>
</dbReference>
<dbReference type="InterPro" id="IPR050109">
    <property type="entry name" value="HTH-type_TetR-like_transc_reg"/>
</dbReference>
<proteinExistence type="predicted"/>
<dbReference type="PANTHER" id="PTHR30055">
    <property type="entry name" value="HTH-TYPE TRANSCRIPTIONAL REGULATOR RUTR"/>
    <property type="match status" value="1"/>
</dbReference>
<feature type="DNA-binding region" description="H-T-H motif" evidence="2">
    <location>
        <begin position="29"/>
        <end position="48"/>
    </location>
</feature>
<dbReference type="InterPro" id="IPR001647">
    <property type="entry name" value="HTH_TetR"/>
</dbReference>
<dbReference type="SUPFAM" id="SSF46689">
    <property type="entry name" value="Homeodomain-like"/>
    <property type="match status" value="1"/>
</dbReference>
<dbReference type="Proteomes" id="UP001519289">
    <property type="component" value="Unassembled WGS sequence"/>
</dbReference>
<dbReference type="PRINTS" id="PR00455">
    <property type="entry name" value="HTHTETR"/>
</dbReference>
<dbReference type="InterPro" id="IPR036271">
    <property type="entry name" value="Tet_transcr_reg_TetR-rel_C_sf"/>
</dbReference>
<evidence type="ECO:0000259" key="3">
    <source>
        <dbReference type="PROSITE" id="PS50977"/>
    </source>
</evidence>
<dbReference type="InterPro" id="IPR013570">
    <property type="entry name" value="Tscrpt_reg_YsiA_C"/>
</dbReference>
<name>A0ABS4JQ39_9FIRM</name>
<dbReference type="Pfam" id="PF08359">
    <property type="entry name" value="TetR_C_4"/>
    <property type="match status" value="1"/>
</dbReference>
<evidence type="ECO:0000256" key="2">
    <source>
        <dbReference type="PROSITE-ProRule" id="PRU00335"/>
    </source>
</evidence>
<dbReference type="Gene3D" id="1.10.357.10">
    <property type="entry name" value="Tetracycline Repressor, domain 2"/>
    <property type="match status" value="1"/>
</dbReference>
<feature type="domain" description="HTH tetR-type" evidence="3">
    <location>
        <begin position="6"/>
        <end position="66"/>
    </location>
</feature>
<dbReference type="Pfam" id="PF00440">
    <property type="entry name" value="TetR_N"/>
    <property type="match status" value="1"/>
</dbReference>
<dbReference type="InterPro" id="IPR009057">
    <property type="entry name" value="Homeodomain-like_sf"/>
</dbReference>
<gene>
    <name evidence="4" type="ORF">J2Z79_000355</name>
</gene>
<evidence type="ECO:0000313" key="4">
    <source>
        <dbReference type="EMBL" id="MBP2016981.1"/>
    </source>
</evidence>
<evidence type="ECO:0000256" key="1">
    <source>
        <dbReference type="ARBA" id="ARBA00023125"/>
    </source>
</evidence>
<keyword evidence="1 2" id="KW-0238">DNA-binding</keyword>
<evidence type="ECO:0000313" key="5">
    <source>
        <dbReference type="Proteomes" id="UP001519289"/>
    </source>
</evidence>
<accession>A0ABS4JQ39</accession>
<organism evidence="4 5">
    <name type="scientific">Symbiobacterium terraclitae</name>
    <dbReference type="NCBI Taxonomy" id="557451"/>
    <lineage>
        <taxon>Bacteria</taxon>
        <taxon>Bacillati</taxon>
        <taxon>Bacillota</taxon>
        <taxon>Clostridia</taxon>
        <taxon>Eubacteriales</taxon>
        <taxon>Symbiobacteriaceae</taxon>
        <taxon>Symbiobacterium</taxon>
    </lineage>
</organism>
<sequence length="213" mass="23430">MAQRSGDKYIAILDAAQQVIARQGYHSAQISRIAAEAGVAAGTVYLYFENKPDLLVCLFRERLQLLIREQQEAIAGVSDPREKLRRVIAQHFRSLGSRPDLAAVTQIEMRQADTRVQQRISGLMKGWFAVVDQVIAEGQAAGLFTRNVPAKQIRNLIYGTLDQTVTAWVLSGFKFDLEALAEPTYRLIAHGVMEDREGGSGAHGNPGAPQADL</sequence>
<dbReference type="PROSITE" id="PS50977">
    <property type="entry name" value="HTH_TETR_2"/>
    <property type="match status" value="1"/>
</dbReference>
<keyword evidence="5" id="KW-1185">Reference proteome</keyword>
<dbReference type="EMBL" id="JAGGLG010000002">
    <property type="protein sequence ID" value="MBP2016981.1"/>
    <property type="molecule type" value="Genomic_DNA"/>
</dbReference>
<dbReference type="SUPFAM" id="SSF48498">
    <property type="entry name" value="Tetracyclin repressor-like, C-terminal domain"/>
    <property type="match status" value="1"/>
</dbReference>